<protein>
    <submittedName>
        <fullName evidence="1">Uncharacterized protein</fullName>
    </submittedName>
</protein>
<evidence type="ECO:0000313" key="1">
    <source>
        <dbReference type="EMBL" id="ORY46479.1"/>
    </source>
</evidence>
<dbReference type="Proteomes" id="UP000193642">
    <property type="component" value="Unassembled WGS sequence"/>
</dbReference>
<proteinExistence type="predicted"/>
<accession>A0A1Y2CHG5</accession>
<name>A0A1Y2CHG5_9FUNG</name>
<sequence length="61" mass="6850">MLLRSLFRFSSKTKNQRKEMIQSGEPLTTKLICPVPGCGCIILGKEGAVKDSDFVLEPKYF</sequence>
<evidence type="ECO:0000313" key="2">
    <source>
        <dbReference type="Proteomes" id="UP000193642"/>
    </source>
</evidence>
<reference evidence="1 2" key="1">
    <citation type="submission" date="2016-07" db="EMBL/GenBank/DDBJ databases">
        <title>Pervasive Adenine N6-methylation of Active Genes in Fungi.</title>
        <authorList>
            <consortium name="DOE Joint Genome Institute"/>
            <person name="Mondo S.J."/>
            <person name="Dannebaum R.O."/>
            <person name="Kuo R.C."/>
            <person name="Labutti K."/>
            <person name="Haridas S."/>
            <person name="Kuo A."/>
            <person name="Salamov A."/>
            <person name="Ahrendt S.R."/>
            <person name="Lipzen A."/>
            <person name="Sullivan W."/>
            <person name="Andreopoulos W.B."/>
            <person name="Clum A."/>
            <person name="Lindquist E."/>
            <person name="Daum C."/>
            <person name="Ramamoorthy G.K."/>
            <person name="Gryganskyi A."/>
            <person name="Culley D."/>
            <person name="Magnuson J.K."/>
            <person name="James T.Y."/>
            <person name="O'Malley M.A."/>
            <person name="Stajich J.E."/>
            <person name="Spatafora J.W."/>
            <person name="Visel A."/>
            <person name="Grigoriev I.V."/>
        </authorList>
    </citation>
    <scope>NUCLEOTIDE SEQUENCE [LARGE SCALE GENOMIC DNA]</scope>
    <source>
        <strain evidence="1 2">JEL800</strain>
    </source>
</reference>
<dbReference type="EMBL" id="MCGO01000016">
    <property type="protein sequence ID" value="ORY46479.1"/>
    <property type="molecule type" value="Genomic_DNA"/>
</dbReference>
<keyword evidence="2" id="KW-1185">Reference proteome</keyword>
<dbReference type="AlphaFoldDB" id="A0A1Y2CHG5"/>
<gene>
    <name evidence="1" type="ORF">BCR33DRAFT_129392</name>
</gene>
<organism evidence="1 2">
    <name type="scientific">Rhizoclosmatium globosum</name>
    <dbReference type="NCBI Taxonomy" id="329046"/>
    <lineage>
        <taxon>Eukaryota</taxon>
        <taxon>Fungi</taxon>
        <taxon>Fungi incertae sedis</taxon>
        <taxon>Chytridiomycota</taxon>
        <taxon>Chytridiomycota incertae sedis</taxon>
        <taxon>Chytridiomycetes</taxon>
        <taxon>Chytridiales</taxon>
        <taxon>Chytriomycetaceae</taxon>
        <taxon>Rhizoclosmatium</taxon>
    </lineage>
</organism>
<comment type="caution">
    <text evidence="1">The sequence shown here is derived from an EMBL/GenBank/DDBJ whole genome shotgun (WGS) entry which is preliminary data.</text>
</comment>